<dbReference type="InterPro" id="IPR036661">
    <property type="entry name" value="Luciferase-like_sf"/>
</dbReference>
<dbReference type="PANTHER" id="PTHR30137:SF16">
    <property type="entry name" value="BLL0895 PROTEIN"/>
    <property type="match status" value="1"/>
</dbReference>
<comment type="similarity">
    <text evidence="1">Belongs to the bacterial luciferase oxidoreductase family.</text>
</comment>
<protein>
    <submittedName>
        <fullName evidence="6">LLM class flavin-dependent oxidoreductase</fullName>
    </submittedName>
</protein>
<dbReference type="InterPro" id="IPR050766">
    <property type="entry name" value="Bact_Lucif_Oxidored"/>
</dbReference>
<dbReference type="SUPFAM" id="SSF51679">
    <property type="entry name" value="Bacterial luciferase-like"/>
    <property type="match status" value="1"/>
</dbReference>
<keyword evidence="2" id="KW-0285">Flavoprotein</keyword>
<dbReference type="EMBL" id="VGLS01000622">
    <property type="protein sequence ID" value="MBM3225587.1"/>
    <property type="molecule type" value="Genomic_DNA"/>
</dbReference>
<name>A0A937W2R7_UNCTE</name>
<evidence type="ECO:0000256" key="2">
    <source>
        <dbReference type="ARBA" id="ARBA00022630"/>
    </source>
</evidence>
<dbReference type="GO" id="GO:0016705">
    <property type="term" value="F:oxidoreductase activity, acting on paired donors, with incorporation or reduction of molecular oxygen"/>
    <property type="evidence" value="ECO:0007669"/>
    <property type="project" value="InterPro"/>
</dbReference>
<feature type="domain" description="Luciferase-like" evidence="5">
    <location>
        <begin position="30"/>
        <end position="321"/>
    </location>
</feature>
<comment type="caution">
    <text evidence="6">The sequence shown here is derived from an EMBL/GenBank/DDBJ whole genome shotgun (WGS) entry which is preliminary data.</text>
</comment>
<evidence type="ECO:0000259" key="5">
    <source>
        <dbReference type="Pfam" id="PF00296"/>
    </source>
</evidence>
<evidence type="ECO:0000256" key="1">
    <source>
        <dbReference type="ARBA" id="ARBA00010426"/>
    </source>
</evidence>
<sequence>MKLGIFSMPSHPPERSLKDGHEWDLQNIIWADELGFEEFWIGEHHAMVWEPHPSPDLLVLDGFRQTKRIRIGPGGFCLPYHHPAELANRIAMLDHLSGGRLNIGFAASGSPTDWEMFGVDGMHGEHRDMTRESIDIIMNLWTQEPGWKYEGKYWKAAVPHEIPPLLKRHILPLQQPHPPIGVAGLSSPSPTLELAGERGWLPMSLNLNPSYVKSHWDSYAAGAARTGRTVSRRDWRMVREIFVADTDEEAWEHSVNGMMGRMMREYFLPLLDSFGFSTYLKADPATPNDAVTVEYCAKHNWLIGSPQTVAQQIEKVYADVGGFGYLLLFGFDYTEDREAWYHSMDLLAHEVIPRVAHLTGA</sequence>
<proteinExistence type="inferred from homology"/>
<evidence type="ECO:0000256" key="3">
    <source>
        <dbReference type="ARBA" id="ARBA00023002"/>
    </source>
</evidence>
<evidence type="ECO:0000313" key="6">
    <source>
        <dbReference type="EMBL" id="MBM3225587.1"/>
    </source>
</evidence>
<keyword evidence="4" id="KW-0503">Monooxygenase</keyword>
<keyword evidence="3" id="KW-0560">Oxidoreductase</keyword>
<organism evidence="6 7">
    <name type="scientific">Tectimicrobiota bacterium</name>
    <dbReference type="NCBI Taxonomy" id="2528274"/>
    <lineage>
        <taxon>Bacteria</taxon>
        <taxon>Pseudomonadati</taxon>
        <taxon>Nitrospinota/Tectimicrobiota group</taxon>
        <taxon>Candidatus Tectimicrobiota</taxon>
    </lineage>
</organism>
<dbReference type="AlphaFoldDB" id="A0A937W2R7"/>
<evidence type="ECO:0000313" key="7">
    <source>
        <dbReference type="Proteomes" id="UP000712673"/>
    </source>
</evidence>
<dbReference type="Pfam" id="PF00296">
    <property type="entry name" value="Bac_luciferase"/>
    <property type="match status" value="1"/>
</dbReference>
<evidence type="ECO:0000256" key="4">
    <source>
        <dbReference type="ARBA" id="ARBA00023033"/>
    </source>
</evidence>
<reference evidence="6" key="1">
    <citation type="submission" date="2019-03" db="EMBL/GenBank/DDBJ databases">
        <title>Lake Tanganyika Metagenome-Assembled Genomes (MAGs).</title>
        <authorList>
            <person name="Tran P."/>
        </authorList>
    </citation>
    <scope>NUCLEOTIDE SEQUENCE</scope>
    <source>
        <strain evidence="6">K_DeepCast_65m_m2_066</strain>
    </source>
</reference>
<dbReference type="GO" id="GO:0004497">
    <property type="term" value="F:monooxygenase activity"/>
    <property type="evidence" value="ECO:0007669"/>
    <property type="project" value="UniProtKB-KW"/>
</dbReference>
<dbReference type="Gene3D" id="3.20.20.30">
    <property type="entry name" value="Luciferase-like domain"/>
    <property type="match status" value="1"/>
</dbReference>
<dbReference type="Proteomes" id="UP000712673">
    <property type="component" value="Unassembled WGS sequence"/>
</dbReference>
<dbReference type="GO" id="GO:0005829">
    <property type="term" value="C:cytosol"/>
    <property type="evidence" value="ECO:0007669"/>
    <property type="project" value="TreeGrafter"/>
</dbReference>
<accession>A0A937W2R7</accession>
<dbReference type="InterPro" id="IPR011251">
    <property type="entry name" value="Luciferase-like_dom"/>
</dbReference>
<dbReference type="PANTHER" id="PTHR30137">
    <property type="entry name" value="LUCIFERASE-LIKE MONOOXYGENASE"/>
    <property type="match status" value="1"/>
</dbReference>
<gene>
    <name evidence="6" type="ORF">FJZ47_17560</name>
</gene>
<dbReference type="CDD" id="cd00347">
    <property type="entry name" value="Flavin_utilizing_monoxygenases"/>
    <property type="match status" value="1"/>
</dbReference>